<dbReference type="GO" id="GO:0000793">
    <property type="term" value="C:condensed chromosome"/>
    <property type="evidence" value="ECO:0007669"/>
    <property type="project" value="TreeGrafter"/>
</dbReference>
<organism evidence="7 8">
    <name type="scientific">Macrostomum lignano</name>
    <dbReference type="NCBI Taxonomy" id="282301"/>
    <lineage>
        <taxon>Eukaryota</taxon>
        <taxon>Metazoa</taxon>
        <taxon>Spiralia</taxon>
        <taxon>Lophotrochozoa</taxon>
        <taxon>Platyhelminthes</taxon>
        <taxon>Rhabditophora</taxon>
        <taxon>Macrostomorpha</taxon>
        <taxon>Macrostomida</taxon>
        <taxon>Macrostomidae</taxon>
        <taxon>Macrostomum</taxon>
    </lineage>
</organism>
<feature type="region of interest" description="Disordered" evidence="6">
    <location>
        <begin position="1114"/>
        <end position="1152"/>
    </location>
</feature>
<dbReference type="PANTHER" id="PTHR32086:SF0">
    <property type="entry name" value="FANCONI ANEMIA GROUP D2 PROTEIN"/>
    <property type="match status" value="1"/>
</dbReference>
<dbReference type="GO" id="GO:0036297">
    <property type="term" value="P:interstrand cross-link repair"/>
    <property type="evidence" value="ECO:0007669"/>
    <property type="project" value="TreeGrafter"/>
</dbReference>
<dbReference type="GO" id="GO:0007129">
    <property type="term" value="P:homologous chromosome pairing at meiosis"/>
    <property type="evidence" value="ECO:0007669"/>
    <property type="project" value="TreeGrafter"/>
</dbReference>
<dbReference type="GO" id="GO:0070182">
    <property type="term" value="F:DNA polymerase binding"/>
    <property type="evidence" value="ECO:0007669"/>
    <property type="project" value="TreeGrafter"/>
</dbReference>
<keyword evidence="4" id="KW-0539">Nucleus</keyword>
<dbReference type="GO" id="GO:1990918">
    <property type="term" value="P:double-strand break repair involved in meiotic recombination"/>
    <property type="evidence" value="ECO:0007669"/>
    <property type="project" value="TreeGrafter"/>
</dbReference>
<evidence type="ECO:0000256" key="6">
    <source>
        <dbReference type="SAM" id="MobiDB-lite"/>
    </source>
</evidence>
<comment type="subcellular location">
    <subcellularLocation>
        <location evidence="1">Nucleus</location>
    </subcellularLocation>
</comment>
<keyword evidence="3" id="KW-0832">Ubl conjugation</keyword>
<evidence type="ECO:0000313" key="8">
    <source>
        <dbReference type="Proteomes" id="UP000215902"/>
    </source>
</evidence>
<feature type="region of interest" description="Disordered" evidence="6">
    <location>
        <begin position="1495"/>
        <end position="1549"/>
    </location>
</feature>
<proteinExistence type="inferred from homology"/>
<protein>
    <submittedName>
        <fullName evidence="7">Uncharacterized protein</fullName>
    </submittedName>
</protein>
<accession>A0A267E1Q7</accession>
<evidence type="ECO:0000256" key="2">
    <source>
        <dbReference type="ARBA" id="ARBA00022499"/>
    </source>
</evidence>
<evidence type="ECO:0000256" key="1">
    <source>
        <dbReference type="ARBA" id="ARBA00004123"/>
    </source>
</evidence>
<evidence type="ECO:0000313" key="7">
    <source>
        <dbReference type="EMBL" id="PAA55481.1"/>
    </source>
</evidence>
<feature type="compositionally biased region" description="Acidic residues" evidence="6">
    <location>
        <begin position="951"/>
        <end position="965"/>
    </location>
</feature>
<evidence type="ECO:0000256" key="5">
    <source>
        <dbReference type="ARBA" id="ARBA00093456"/>
    </source>
</evidence>
<keyword evidence="8" id="KW-1185">Reference proteome</keyword>
<dbReference type="Proteomes" id="UP000215902">
    <property type="component" value="Unassembled WGS sequence"/>
</dbReference>
<dbReference type="PANTHER" id="PTHR32086">
    <property type="entry name" value="FANCONI ANEMIA GROUP D2 PROTEIN"/>
    <property type="match status" value="1"/>
</dbReference>
<sequence>MNQVLHHLSGCHIQLVRESSGLNPAAEDAEDSGNLIVQLGANRHSVAQRIEANLTKRGSAAAQALLDDVQTATESERNLYAMLTPAELLSCGSSNSAAGPADVVSDFGLPVSLMRCLLEVPPLQAGLAEMLAELLVAIDKSDYPVCLQVNYTKLILSQFRYLPLAREAASRIEAILFDIIEASSLDAKRDTIALLPELFTQATDSLCEKLRSLLVSATELDDTSGSHGNASSTPLTPALFDCLTLLPLSESQLGEFRRLAMQLLASVRSCLSIPVLLRFLLDNPPSEPDAVIEFLMEIRSRLDMFAVPVLEQQKQQTQVQQVQIKQQPKWLTSTQQPGDTGGSWASLNISGIQPMAPNAASSAANLAASAAATETAESLVCELVQRKLAANPQLADCWLRAIEAFPTSTTTAATTTAVTEQQQQRQSSVDSLHLVDLLVLAAAFSAARRSGGGGSSRNSRRRRQAVLRLCRSLIRNRRLPARCGADLRCHHPVLARRMAEQLVDLLDGLAANSAAADSSSLAAGQSWARAVSSDMFGCLSPHWQQSLVACLLSRLGSEPDHALQCLVDVADAWPTELASFAALLRAALDVLHQLGPGQARLLYSALARLAYRGCGGGRQALQDDLCILVRKQLWHSRPMYQSYGVLGVLAMLQCITPSEELQQRHLLLSQQLGSQQVAACESTEDVKSAVSLVNLVRKACTQAPHVSLLFLDELASLLEAGKLNAKLAAWLAEVAKKDFFDNYTAQSSVGVDEAAASDTTRQPRLGLAQSAAQMAVAIDSVPARRLPCLPAHLRLLAACVPARGIAGLALCPLIMPHPQLCSPPVLLAAANWCTQVANSFASSPEFEPAVLDRLRRSVELRAEFELSICRPNSSAAAAAAADAANSSEAGVSGGGIRSTRWEQPLPLAQLDGTAVTHVTLRWQNTQQPSKPKKSNSRPAKKRRRGRRATDDGDDDDEEEQLEDNDSVGLGFGHFDANDSVAAAAAAVVSSVVEDLATVAKDGQNQMKRQSGAGVAVNKLVSAEQLGPCYRLLTDSVFLLMAKWTDEQMGEPLILHLLEDLHRRAVGLLGSHSGNRGRFGRSCSSAPADPDAVNEFLATVSQLSARLVGLLLKAADPSSSRPPAPSNNRNNESRNSDAISEDEADHPASKSVLDSSCSGRIVQLIVSILSLTVSRMSNDKSGLLLATLIPLAKPDLEPNADLATVAKQAAACVGRLIPSACPTLETALDALTLCRCILGAPNDDMLVWSGEVLVRRWDIKKRDQLARVYRLLVEAASPAKRPALIGRLLANHIQPVAAGVSTSIESADDPDAVCPSLTRPGVPDAFAQLLGDLARHCQSNCRILLPQASSNNSVASDESDQQLLMRGWPDSLAALHVGLDVVRAWPECVRLQAIALRHGRALVEAFMRHGLPLLGRQFRCRSEPAVRLLKQIQLSTRQLQAVANTCKDRNDGPTSALVPPLRRTLETFIYRVRALVARHDCAAAFEPGQLKLKNIQGEEMDEIRRPEDYDVSSTSDEDEAVGEDGDEEAAYGDSDAAADDCGDDDGEEEA</sequence>
<evidence type="ECO:0000256" key="4">
    <source>
        <dbReference type="ARBA" id="ARBA00023242"/>
    </source>
</evidence>
<dbReference type="Pfam" id="PF14631">
    <property type="entry name" value="FancD2"/>
    <property type="match status" value="3"/>
</dbReference>
<dbReference type="GO" id="GO:0031573">
    <property type="term" value="P:mitotic intra-S DNA damage checkpoint signaling"/>
    <property type="evidence" value="ECO:0007669"/>
    <property type="project" value="TreeGrafter"/>
</dbReference>
<dbReference type="STRING" id="282301.A0A267E1Q7"/>
<dbReference type="OrthoDB" id="6090514at2759"/>
<dbReference type="InterPro" id="IPR029448">
    <property type="entry name" value="FANCD2"/>
</dbReference>
<evidence type="ECO:0000256" key="3">
    <source>
        <dbReference type="ARBA" id="ARBA00022843"/>
    </source>
</evidence>
<dbReference type="EMBL" id="NIVC01002746">
    <property type="protein sequence ID" value="PAA55481.1"/>
    <property type="molecule type" value="Genomic_DNA"/>
</dbReference>
<keyword evidence="2" id="KW-1017">Isopeptide bond</keyword>
<gene>
    <name evidence="7" type="ORF">BOX15_Mlig005315g2</name>
</gene>
<comment type="similarity">
    <text evidence="5">Belongs to the Fanconi anemia protein FANCD2 family.</text>
</comment>
<comment type="caution">
    <text evidence="7">The sequence shown here is derived from an EMBL/GenBank/DDBJ whole genome shotgun (WGS) entry which is preliminary data.</text>
</comment>
<feature type="region of interest" description="Disordered" evidence="6">
    <location>
        <begin position="922"/>
        <end position="968"/>
    </location>
</feature>
<name>A0A267E1Q7_9PLAT</name>
<reference evidence="7 8" key="1">
    <citation type="submission" date="2017-06" db="EMBL/GenBank/DDBJ databases">
        <title>A platform for efficient transgenesis in Macrostomum lignano, a flatworm model organism for stem cell research.</title>
        <authorList>
            <person name="Berezikov E."/>
        </authorList>
    </citation>
    <scope>NUCLEOTIDE SEQUENCE [LARGE SCALE GENOMIC DNA]</scope>
    <source>
        <strain evidence="7">DV1</strain>
        <tissue evidence="7">Whole organism</tissue>
    </source>
</reference>
<feature type="compositionally biased region" description="Acidic residues" evidence="6">
    <location>
        <begin position="1514"/>
        <end position="1549"/>
    </location>
</feature>
<feature type="compositionally biased region" description="Basic residues" evidence="6">
    <location>
        <begin position="930"/>
        <end position="946"/>
    </location>
</feature>
<dbReference type="GO" id="GO:0005634">
    <property type="term" value="C:nucleus"/>
    <property type="evidence" value="ECO:0007669"/>
    <property type="project" value="UniProtKB-SubCell"/>
</dbReference>